<evidence type="ECO:0000256" key="4">
    <source>
        <dbReference type="ARBA" id="ARBA00023163"/>
    </source>
</evidence>
<evidence type="ECO:0000313" key="9">
    <source>
        <dbReference type="Proteomes" id="UP001142489"/>
    </source>
</evidence>
<dbReference type="InterPro" id="IPR058606">
    <property type="entry name" value="HTH_Cic_C"/>
</dbReference>
<feature type="compositionally biased region" description="Basic and acidic residues" evidence="6">
    <location>
        <begin position="329"/>
        <end position="341"/>
    </location>
</feature>
<feature type="region of interest" description="Disordered" evidence="6">
    <location>
        <begin position="538"/>
        <end position="589"/>
    </location>
</feature>
<feature type="region of interest" description="Disordered" evidence="6">
    <location>
        <begin position="120"/>
        <end position="141"/>
    </location>
</feature>
<dbReference type="InterPro" id="IPR052412">
    <property type="entry name" value="CC-Dev_Transcription_Reg"/>
</dbReference>
<feature type="compositionally biased region" description="Basic and acidic residues" evidence="6">
    <location>
        <begin position="516"/>
        <end position="526"/>
    </location>
</feature>
<reference evidence="8" key="1">
    <citation type="journal article" date="2023" name="DNA Res.">
        <title>Chromosome-level genome assembly of Phrynocephalus forsythii using third-generation DNA sequencing and Hi-C analysis.</title>
        <authorList>
            <person name="Qi Y."/>
            <person name="Zhao W."/>
            <person name="Zhao Y."/>
            <person name="Niu C."/>
            <person name="Cao S."/>
            <person name="Zhang Y."/>
        </authorList>
    </citation>
    <scope>NUCLEOTIDE SEQUENCE</scope>
    <source>
        <tissue evidence="8">Muscle</tissue>
    </source>
</reference>
<dbReference type="Proteomes" id="UP001142489">
    <property type="component" value="Unassembled WGS sequence"/>
</dbReference>
<gene>
    <name evidence="8" type="ORF">JRQ81_011536</name>
</gene>
<feature type="compositionally biased region" description="Low complexity" evidence="6">
    <location>
        <begin position="720"/>
        <end position="757"/>
    </location>
</feature>
<evidence type="ECO:0000256" key="6">
    <source>
        <dbReference type="SAM" id="MobiDB-lite"/>
    </source>
</evidence>
<feature type="region of interest" description="Disordered" evidence="6">
    <location>
        <begin position="683"/>
        <end position="788"/>
    </location>
</feature>
<feature type="compositionally biased region" description="Low complexity" evidence="6">
    <location>
        <begin position="774"/>
        <end position="788"/>
    </location>
</feature>
<evidence type="ECO:0000256" key="5">
    <source>
        <dbReference type="ARBA" id="ARBA00023242"/>
    </source>
</evidence>
<dbReference type="EMBL" id="JAPFRF010000023">
    <property type="protein sequence ID" value="KAJ7304017.1"/>
    <property type="molecule type" value="Genomic_DNA"/>
</dbReference>
<evidence type="ECO:0000256" key="3">
    <source>
        <dbReference type="ARBA" id="ARBA00023125"/>
    </source>
</evidence>
<dbReference type="GO" id="GO:0000977">
    <property type="term" value="F:RNA polymerase II transcription regulatory region sequence-specific DNA binding"/>
    <property type="evidence" value="ECO:0007669"/>
    <property type="project" value="TreeGrafter"/>
</dbReference>
<feature type="compositionally biased region" description="Gly residues" evidence="6">
    <location>
        <begin position="249"/>
        <end position="258"/>
    </location>
</feature>
<comment type="caution">
    <text evidence="8">The sequence shown here is derived from an EMBL/GenBank/DDBJ whole genome shotgun (WGS) entry which is preliminary data.</text>
</comment>
<evidence type="ECO:0000313" key="8">
    <source>
        <dbReference type="EMBL" id="KAJ7304017.1"/>
    </source>
</evidence>
<feature type="compositionally biased region" description="Polar residues" evidence="6">
    <location>
        <begin position="550"/>
        <end position="562"/>
    </location>
</feature>
<keyword evidence="1" id="KW-0597">Phosphoprotein</keyword>
<dbReference type="GO" id="GO:0005634">
    <property type="term" value="C:nucleus"/>
    <property type="evidence" value="ECO:0007669"/>
    <property type="project" value="TreeGrafter"/>
</dbReference>
<feature type="domain" description="Protein capicua homolog-like C-terminal tri-helical" evidence="7">
    <location>
        <begin position="626"/>
        <end position="680"/>
    </location>
</feature>
<feature type="compositionally biased region" description="Polar residues" evidence="6">
    <location>
        <begin position="683"/>
        <end position="700"/>
    </location>
</feature>
<keyword evidence="3" id="KW-0238">DNA-binding</keyword>
<evidence type="ECO:0000259" key="7">
    <source>
        <dbReference type="Pfam" id="PF25981"/>
    </source>
</evidence>
<protein>
    <recommendedName>
        <fullName evidence="7">Protein capicua homolog-like C-terminal tri-helical domain-containing protein</fullName>
    </recommendedName>
</protein>
<dbReference type="AlphaFoldDB" id="A0A9Q1AQM9"/>
<accession>A0A9Q1AQM9</accession>
<feature type="region of interest" description="Disordered" evidence="6">
    <location>
        <begin position="249"/>
        <end position="526"/>
    </location>
</feature>
<sequence>MPSAGLQMQGKVLVPMAAPQMAVRTTTAAQLPLVTPPFPVPVQNGSQTTSKIIQLTPVPVVQPQSSSQTTATLVPPLSPAPLPGTVATAVVASPSQTQKVLLPSPSTRITYVQSAAGHPLSLGTSASHTQPSGPPAAPATTYVQSPVGSAPMALGFTAIGPNGQAIVQPLLSGQNPLLAPGPVGVSPLQSPQLPASCPGQGQVITAIYPSPTGSSPAQAASHSVVYTVAATNTAPVSSSTAILPKAGGISSGGGGGTPSSGAPSQGLVSTATQAVPSAVARPQRPSLKPPQKVKATVASIPVGSYESSPSPGSVRSHVGPPPEPAGSRYHREAEGTERASRETGASEPPPSPACRAAEPAPAKAQELRQDAWEPVSPPSPQQQQGTEGPATEAWSQPETARPPTEEQGAGDPVPVPPSGGKGTETTLKFPASPDWRTAGPEGRSESSAPSAGLPISSSSSSSLSPGPPNSGEGSRGGGGPALPPAAAFTSTSEGPEPKEGPAGGKKVKVRPPPLKKTFDSVDNRVLSEVDFEERFAELPEFKPEEVLPSPTLQSLATSPHLDSSTEDPISPKRKMRRRSSCSSEPNTPKSAKCEGDIFTFDKMGTDTDDVLGELEYEKVPYSSLRRTLDQRRALVMQLFQDHGFFPSAQATAAFQARYSDIFPTKVCLQLKIREVRQKIMQAATPTEQQLPSTPELTGQGSAAAPEGPPLELAFMQDSSAPGAEAAAAGGGDTAAATAAAAAAAAPPTAPSPATAAGWDCNQQSPPVGGGGGASSSSSSTANTANSSR</sequence>
<evidence type="ECO:0000256" key="2">
    <source>
        <dbReference type="ARBA" id="ARBA00023015"/>
    </source>
</evidence>
<dbReference type="GO" id="GO:0000981">
    <property type="term" value="F:DNA-binding transcription factor activity, RNA polymerase II-specific"/>
    <property type="evidence" value="ECO:0007669"/>
    <property type="project" value="TreeGrafter"/>
</dbReference>
<feature type="compositionally biased region" description="Low complexity" evidence="6">
    <location>
        <begin position="446"/>
        <end position="472"/>
    </location>
</feature>
<dbReference type="PANTHER" id="PTHR13059:SF13">
    <property type="entry name" value="PROTEIN CAPICUA HOMOLOG"/>
    <property type="match status" value="1"/>
</dbReference>
<keyword evidence="2" id="KW-0805">Transcription regulation</keyword>
<keyword evidence="9" id="KW-1185">Reference proteome</keyword>
<feature type="compositionally biased region" description="Polar residues" evidence="6">
    <location>
        <begin position="122"/>
        <end position="131"/>
    </location>
</feature>
<proteinExistence type="predicted"/>
<keyword evidence="4" id="KW-0804">Transcription</keyword>
<dbReference type="PANTHER" id="PTHR13059">
    <property type="entry name" value="HMG-BOX TRANSCRIPTION FACTOR BBX"/>
    <property type="match status" value="1"/>
</dbReference>
<dbReference type="Pfam" id="PF25981">
    <property type="entry name" value="HTH_Cic_C"/>
    <property type="match status" value="1"/>
</dbReference>
<organism evidence="8 9">
    <name type="scientific">Phrynocephalus forsythii</name>
    <dbReference type="NCBI Taxonomy" id="171643"/>
    <lineage>
        <taxon>Eukaryota</taxon>
        <taxon>Metazoa</taxon>
        <taxon>Chordata</taxon>
        <taxon>Craniata</taxon>
        <taxon>Vertebrata</taxon>
        <taxon>Euteleostomi</taxon>
        <taxon>Lepidosauria</taxon>
        <taxon>Squamata</taxon>
        <taxon>Bifurcata</taxon>
        <taxon>Unidentata</taxon>
        <taxon>Episquamata</taxon>
        <taxon>Toxicofera</taxon>
        <taxon>Iguania</taxon>
        <taxon>Acrodonta</taxon>
        <taxon>Agamidae</taxon>
        <taxon>Agaminae</taxon>
        <taxon>Phrynocephalus</taxon>
    </lineage>
</organism>
<feature type="compositionally biased region" description="Low complexity" evidence="6">
    <location>
        <begin position="353"/>
        <end position="362"/>
    </location>
</feature>
<dbReference type="OrthoDB" id="10051111at2759"/>
<feature type="compositionally biased region" description="Low complexity" evidence="6">
    <location>
        <begin position="702"/>
        <end position="713"/>
    </location>
</feature>
<name>A0A9Q1AQM9_9SAUR</name>
<evidence type="ECO:0000256" key="1">
    <source>
        <dbReference type="ARBA" id="ARBA00022553"/>
    </source>
</evidence>
<keyword evidence="5" id="KW-0539">Nucleus</keyword>